<keyword evidence="2" id="KW-1185">Reference proteome</keyword>
<organism evidence="1 2">
    <name type="scientific">Williamsia limnetica</name>
    <dbReference type="NCBI Taxonomy" id="882452"/>
    <lineage>
        <taxon>Bacteria</taxon>
        <taxon>Bacillati</taxon>
        <taxon>Actinomycetota</taxon>
        <taxon>Actinomycetes</taxon>
        <taxon>Mycobacteriales</taxon>
        <taxon>Nocardiaceae</taxon>
        <taxon>Williamsia</taxon>
    </lineage>
</organism>
<dbReference type="EMBL" id="QJSP01000014">
    <property type="protein sequence ID" value="PYE14063.1"/>
    <property type="molecule type" value="Genomic_DNA"/>
</dbReference>
<dbReference type="AlphaFoldDB" id="A0A318RQH3"/>
<sequence>MSEPLMVSDPLASIVTVFAVASVLVNSKIMPALPDAAGRVMMKDAVVASHSLFVAETVVRVTVAFRTIPSARWLPVSEWTPVKAAVPDVLIG</sequence>
<comment type="caution">
    <text evidence="1">The sequence shown here is derived from an EMBL/GenBank/DDBJ whole genome shotgun (WGS) entry which is preliminary data.</text>
</comment>
<proteinExistence type="predicted"/>
<dbReference type="Proteomes" id="UP000247591">
    <property type="component" value="Unassembled WGS sequence"/>
</dbReference>
<gene>
    <name evidence="1" type="ORF">DFR67_114162</name>
</gene>
<name>A0A318RQH3_WILLI</name>
<evidence type="ECO:0000313" key="1">
    <source>
        <dbReference type="EMBL" id="PYE14063.1"/>
    </source>
</evidence>
<evidence type="ECO:0000313" key="2">
    <source>
        <dbReference type="Proteomes" id="UP000247591"/>
    </source>
</evidence>
<dbReference type="RefSeq" id="WP_211325136.1">
    <property type="nucleotide sequence ID" value="NZ_QJSP01000014.1"/>
</dbReference>
<accession>A0A318RQH3</accession>
<reference evidence="1 2" key="1">
    <citation type="submission" date="2018-06" db="EMBL/GenBank/DDBJ databases">
        <title>Genomic Encyclopedia of Type Strains, Phase IV (KMG-IV): sequencing the most valuable type-strain genomes for metagenomic binning, comparative biology and taxonomic classification.</title>
        <authorList>
            <person name="Goeker M."/>
        </authorList>
    </citation>
    <scope>NUCLEOTIDE SEQUENCE [LARGE SCALE GENOMIC DNA]</scope>
    <source>
        <strain evidence="1 2">DSM 45521</strain>
    </source>
</reference>
<protein>
    <submittedName>
        <fullName evidence="1">Uncharacterized protein</fullName>
    </submittedName>
</protein>